<dbReference type="STRING" id="332999.SAMN04488511_11485"/>
<protein>
    <submittedName>
        <fullName evidence="2">PRTRC system protein E</fullName>
    </submittedName>
</protein>
<organism evidence="2 3">
    <name type="scientific">Pedobacter suwonensis</name>
    <dbReference type="NCBI Taxonomy" id="332999"/>
    <lineage>
        <taxon>Bacteria</taxon>
        <taxon>Pseudomonadati</taxon>
        <taxon>Bacteroidota</taxon>
        <taxon>Sphingobacteriia</taxon>
        <taxon>Sphingobacteriales</taxon>
        <taxon>Sphingobacteriaceae</taxon>
        <taxon>Pedobacter</taxon>
    </lineage>
</organism>
<dbReference type="AlphaFoldDB" id="A0A1I0TTH5"/>
<accession>A0A1I0TTH5</accession>
<dbReference type="InterPro" id="IPR022273">
    <property type="entry name" value="PRTRC_protein-E"/>
</dbReference>
<keyword evidence="3" id="KW-1185">Reference proteome</keyword>
<dbReference type="OrthoDB" id="1050181at2"/>
<evidence type="ECO:0000313" key="2">
    <source>
        <dbReference type="EMBL" id="SFA55095.1"/>
    </source>
</evidence>
<evidence type="ECO:0000259" key="1">
    <source>
        <dbReference type="Pfam" id="PF19556"/>
    </source>
</evidence>
<dbReference type="RefSeq" id="WP_090985831.1">
    <property type="nucleotide sequence ID" value="NZ_FOJM01000014.1"/>
</dbReference>
<feature type="domain" description="ParB-related ThiF-related cassette protein E" evidence="1">
    <location>
        <begin position="1"/>
        <end position="177"/>
    </location>
</feature>
<dbReference type="NCBIfam" id="TIGR03741">
    <property type="entry name" value="PRTRC_E"/>
    <property type="match status" value="1"/>
</dbReference>
<dbReference type="Pfam" id="PF19556">
    <property type="entry name" value="PRTRC_E"/>
    <property type="match status" value="1"/>
</dbReference>
<sequence length="178" mass="20137">MRTNFFQAIQRLHSTGVWIFNVSFSTENEVVVSVVVKDGGNRDDKNTLPPMVYRGTPQEIDEGIFDALVHPIEETKNLFANLTAYNKGLEDAKAKIMVKPKIEKSADKKGATESIHESTEDRPKFEDILSEINKLNAGCKYSEALALLPVVESFPEKKAEIEKLRKELEWKSKQLTLL</sequence>
<proteinExistence type="predicted"/>
<gene>
    <name evidence="2" type="ORF">SAMN04488511_11485</name>
</gene>
<dbReference type="Proteomes" id="UP000198836">
    <property type="component" value="Unassembled WGS sequence"/>
</dbReference>
<evidence type="ECO:0000313" key="3">
    <source>
        <dbReference type="Proteomes" id="UP000198836"/>
    </source>
</evidence>
<reference evidence="3" key="1">
    <citation type="submission" date="2016-10" db="EMBL/GenBank/DDBJ databases">
        <authorList>
            <person name="Varghese N."/>
            <person name="Submissions S."/>
        </authorList>
    </citation>
    <scope>NUCLEOTIDE SEQUENCE [LARGE SCALE GENOMIC DNA]</scope>
    <source>
        <strain evidence="3">DSM 18130</strain>
    </source>
</reference>
<dbReference type="EMBL" id="FOJM01000014">
    <property type="protein sequence ID" value="SFA55095.1"/>
    <property type="molecule type" value="Genomic_DNA"/>
</dbReference>
<name>A0A1I0TTH5_9SPHI</name>